<name>A0AAV6S7H7_SOLSE</name>
<evidence type="ECO:0000256" key="1">
    <source>
        <dbReference type="ARBA" id="ARBA00023054"/>
    </source>
</evidence>
<comment type="caution">
    <text evidence="3">The sequence shown here is derived from an EMBL/GenBank/DDBJ whole genome shotgun (WGS) entry which is preliminary data.</text>
</comment>
<dbReference type="InterPro" id="IPR032755">
    <property type="entry name" value="TSNAXIP1_N"/>
</dbReference>
<keyword evidence="4" id="KW-1185">Reference proteome</keyword>
<sequence>MSEPQKSKYNKSPRLREDTPRATPDILVCEREERFFKSLYEFIEHEKQFLQCPAEGADELRYSIYRSVFNKVMCDAHACCRIIKTEYDDAGSELKRREDSTARLTQRL</sequence>
<keyword evidence="1" id="KW-0175">Coiled coil</keyword>
<dbReference type="Proteomes" id="UP000693946">
    <property type="component" value="Linkage Group LG15"/>
</dbReference>
<protein>
    <recommendedName>
        <fullName evidence="2">Translin-associated factor X-interacting protein 1 N-terminal domain-containing protein</fullName>
    </recommendedName>
</protein>
<evidence type="ECO:0000259" key="2">
    <source>
        <dbReference type="Pfam" id="PF15739"/>
    </source>
</evidence>
<feature type="domain" description="Translin-associated factor X-interacting protein 1 N-terminal" evidence="2">
    <location>
        <begin position="41"/>
        <end position="104"/>
    </location>
</feature>
<reference evidence="3 4" key="1">
    <citation type="journal article" date="2021" name="Sci. Rep.">
        <title>Chromosome anchoring in Senegalese sole (Solea senegalensis) reveals sex-associated markers and genome rearrangements in flatfish.</title>
        <authorList>
            <person name="Guerrero-Cozar I."/>
            <person name="Gomez-Garrido J."/>
            <person name="Berbel C."/>
            <person name="Martinez-Blanch J.F."/>
            <person name="Alioto T."/>
            <person name="Claros M.G."/>
            <person name="Gagnaire P.A."/>
            <person name="Manchado M."/>
        </authorList>
    </citation>
    <scope>NUCLEOTIDE SEQUENCE [LARGE SCALE GENOMIC DNA]</scope>
    <source>
        <strain evidence="3">Sse05_10M</strain>
    </source>
</reference>
<dbReference type="Pfam" id="PF15739">
    <property type="entry name" value="TSNAXIP1_N"/>
    <property type="match status" value="1"/>
</dbReference>
<evidence type="ECO:0000313" key="4">
    <source>
        <dbReference type="Proteomes" id="UP000693946"/>
    </source>
</evidence>
<accession>A0AAV6S7H7</accession>
<evidence type="ECO:0000313" key="3">
    <source>
        <dbReference type="EMBL" id="KAG7512655.1"/>
    </source>
</evidence>
<proteinExistence type="predicted"/>
<gene>
    <name evidence="3" type="ORF">JOB18_036054</name>
</gene>
<organism evidence="3 4">
    <name type="scientific">Solea senegalensis</name>
    <name type="common">Senegalese sole</name>
    <dbReference type="NCBI Taxonomy" id="28829"/>
    <lineage>
        <taxon>Eukaryota</taxon>
        <taxon>Metazoa</taxon>
        <taxon>Chordata</taxon>
        <taxon>Craniata</taxon>
        <taxon>Vertebrata</taxon>
        <taxon>Euteleostomi</taxon>
        <taxon>Actinopterygii</taxon>
        <taxon>Neopterygii</taxon>
        <taxon>Teleostei</taxon>
        <taxon>Neoteleostei</taxon>
        <taxon>Acanthomorphata</taxon>
        <taxon>Carangaria</taxon>
        <taxon>Pleuronectiformes</taxon>
        <taxon>Pleuronectoidei</taxon>
        <taxon>Soleidae</taxon>
        <taxon>Solea</taxon>
    </lineage>
</organism>
<dbReference type="EMBL" id="JAGKHQ010000007">
    <property type="protein sequence ID" value="KAG7512655.1"/>
    <property type="molecule type" value="Genomic_DNA"/>
</dbReference>
<dbReference type="AlphaFoldDB" id="A0AAV6S7H7"/>